<evidence type="ECO:0000313" key="14">
    <source>
        <dbReference type="Proteomes" id="UP000177810"/>
    </source>
</evidence>
<feature type="region of interest" description="Disordered" evidence="11">
    <location>
        <begin position="235"/>
        <end position="264"/>
    </location>
</feature>
<comment type="catalytic activity">
    <reaction evidence="10">
        <text>RNA(n) + a ribonucleoside 5'-triphosphate = RNA(n+1) + diphosphate</text>
        <dbReference type="Rhea" id="RHEA:21248"/>
        <dbReference type="Rhea" id="RHEA-COMP:14527"/>
        <dbReference type="Rhea" id="RHEA-COMP:17342"/>
        <dbReference type="ChEBI" id="CHEBI:33019"/>
        <dbReference type="ChEBI" id="CHEBI:61557"/>
        <dbReference type="ChEBI" id="CHEBI:140395"/>
        <dbReference type="EC" id="2.7.7.6"/>
    </reaction>
</comment>
<protein>
    <recommendedName>
        <fullName evidence="3">DNA-directed RNA polymerase subunit alpha</fullName>
        <ecNumber evidence="2">2.7.7.6</ecNumber>
    </recommendedName>
    <alternativeName>
        <fullName evidence="9">RNA polymerase subunit alpha</fullName>
    </alternativeName>
    <alternativeName>
        <fullName evidence="8">Transcriptase subunit alpha</fullName>
    </alternativeName>
</protein>
<dbReference type="GO" id="GO:0005737">
    <property type="term" value="C:cytoplasm"/>
    <property type="evidence" value="ECO:0007669"/>
    <property type="project" value="UniProtKB-ARBA"/>
</dbReference>
<reference evidence="13 14" key="1">
    <citation type="journal article" date="2016" name="Nat. Commun.">
        <title>Thousands of microbial genomes shed light on interconnected biogeochemical processes in an aquifer system.</title>
        <authorList>
            <person name="Anantharaman K."/>
            <person name="Brown C.T."/>
            <person name="Hug L.A."/>
            <person name="Sharon I."/>
            <person name="Castelle C.J."/>
            <person name="Probst A.J."/>
            <person name="Thomas B.C."/>
            <person name="Singh A."/>
            <person name="Wilkins M.J."/>
            <person name="Karaoz U."/>
            <person name="Brodie E.L."/>
            <person name="Williams K.H."/>
            <person name="Hubbard S.S."/>
            <person name="Banfield J.F."/>
        </authorList>
    </citation>
    <scope>NUCLEOTIDE SEQUENCE [LARGE SCALE GENOMIC DNA]</scope>
</reference>
<evidence type="ECO:0000256" key="6">
    <source>
        <dbReference type="ARBA" id="ARBA00022695"/>
    </source>
</evidence>
<dbReference type="NCBIfam" id="NF003519">
    <property type="entry name" value="PRK05182.2-5"/>
    <property type="match status" value="1"/>
</dbReference>
<dbReference type="SUPFAM" id="SSF55257">
    <property type="entry name" value="RBP11-like subunits of RNA polymerase"/>
    <property type="match status" value="1"/>
</dbReference>
<evidence type="ECO:0000256" key="5">
    <source>
        <dbReference type="ARBA" id="ARBA00022679"/>
    </source>
</evidence>
<evidence type="ECO:0000256" key="3">
    <source>
        <dbReference type="ARBA" id="ARBA00015972"/>
    </source>
</evidence>
<gene>
    <name evidence="13" type="ORF">A2V69_03065</name>
</gene>
<evidence type="ECO:0000256" key="11">
    <source>
        <dbReference type="SAM" id="MobiDB-lite"/>
    </source>
</evidence>
<dbReference type="GO" id="GO:0000428">
    <property type="term" value="C:DNA-directed RNA polymerase complex"/>
    <property type="evidence" value="ECO:0007669"/>
    <property type="project" value="UniProtKB-KW"/>
</dbReference>
<evidence type="ECO:0000313" key="13">
    <source>
        <dbReference type="EMBL" id="OGZ32783.1"/>
    </source>
</evidence>
<keyword evidence="5" id="KW-0808">Transferase</keyword>
<dbReference type="GO" id="GO:0046983">
    <property type="term" value="F:protein dimerization activity"/>
    <property type="evidence" value="ECO:0007669"/>
    <property type="project" value="InterPro"/>
</dbReference>
<dbReference type="SMART" id="SM00662">
    <property type="entry name" value="RPOLD"/>
    <property type="match status" value="1"/>
</dbReference>
<comment type="caution">
    <text evidence="13">The sequence shown here is derived from an EMBL/GenBank/DDBJ whole genome shotgun (WGS) entry which is preliminary data.</text>
</comment>
<dbReference type="FunFam" id="2.170.120.12:FF:000001">
    <property type="entry name" value="DNA-directed RNA polymerase subunit alpha"/>
    <property type="match status" value="1"/>
</dbReference>
<dbReference type="Pfam" id="PF01000">
    <property type="entry name" value="RNA_pol_A_bac"/>
    <property type="match status" value="1"/>
</dbReference>
<dbReference type="Gene3D" id="2.170.120.12">
    <property type="entry name" value="DNA-directed RNA polymerase, insert domain"/>
    <property type="match status" value="1"/>
</dbReference>
<name>A0A1G2F473_9BACT</name>
<dbReference type="CDD" id="cd06928">
    <property type="entry name" value="RNAP_alpha_NTD"/>
    <property type="match status" value="1"/>
</dbReference>
<dbReference type="SUPFAM" id="SSF56553">
    <property type="entry name" value="Insert subdomain of RNA polymerase alpha subunit"/>
    <property type="match status" value="1"/>
</dbReference>
<dbReference type="Gene3D" id="3.30.1360.10">
    <property type="entry name" value="RNA polymerase, RBP11-like subunit"/>
    <property type="match status" value="1"/>
</dbReference>
<dbReference type="EMBL" id="MHMT01000013">
    <property type="protein sequence ID" value="OGZ32783.1"/>
    <property type="molecule type" value="Genomic_DNA"/>
</dbReference>
<dbReference type="STRING" id="1801990.A2V69_03065"/>
<evidence type="ECO:0000256" key="4">
    <source>
        <dbReference type="ARBA" id="ARBA00022478"/>
    </source>
</evidence>
<dbReference type="InterPro" id="IPR011773">
    <property type="entry name" value="DNA-dir_RpoA"/>
</dbReference>
<dbReference type="InterPro" id="IPR011262">
    <property type="entry name" value="DNA-dir_RNA_pol_insert"/>
</dbReference>
<accession>A0A1G2F473</accession>
<dbReference type="GO" id="GO:0003899">
    <property type="term" value="F:DNA-directed RNA polymerase activity"/>
    <property type="evidence" value="ECO:0007669"/>
    <property type="project" value="UniProtKB-EC"/>
</dbReference>
<dbReference type="NCBIfam" id="TIGR02027">
    <property type="entry name" value="rpoA"/>
    <property type="match status" value="1"/>
</dbReference>
<evidence type="ECO:0000256" key="8">
    <source>
        <dbReference type="ARBA" id="ARBA00032524"/>
    </source>
</evidence>
<keyword evidence="7" id="KW-0804">Transcription</keyword>
<evidence type="ECO:0000256" key="10">
    <source>
        <dbReference type="ARBA" id="ARBA00048552"/>
    </source>
</evidence>
<dbReference type="EC" id="2.7.7.6" evidence="2"/>
<evidence type="ECO:0000256" key="2">
    <source>
        <dbReference type="ARBA" id="ARBA00012418"/>
    </source>
</evidence>
<keyword evidence="6" id="KW-0548">Nucleotidyltransferase</keyword>
<dbReference type="AlphaFoldDB" id="A0A1G2F473"/>
<proteinExistence type="inferred from homology"/>
<comment type="similarity">
    <text evidence="1">Belongs to the RNA polymerase alpha chain family.</text>
</comment>
<evidence type="ECO:0000259" key="12">
    <source>
        <dbReference type="SMART" id="SM00662"/>
    </source>
</evidence>
<organism evidence="13 14">
    <name type="scientific">Candidatus Portnoybacteria bacterium RBG_13_40_8</name>
    <dbReference type="NCBI Taxonomy" id="1801990"/>
    <lineage>
        <taxon>Bacteria</taxon>
        <taxon>Candidatus Portnoyibacteriota</taxon>
    </lineage>
</organism>
<dbReference type="GO" id="GO:0006351">
    <property type="term" value="P:DNA-templated transcription"/>
    <property type="evidence" value="ECO:0007669"/>
    <property type="project" value="InterPro"/>
</dbReference>
<sequence length="264" mass="29586">MDHKIQLPQKAKIIKKSDNRAIFEIDACYPGYGLTLGNAFRRVLLSSLSGATITTVKIKGVSHEFSTIPHIMEDAIHIILNLKQIRFKVNALEALPLRVNLKVNGEKKVKAKDINLSSELEVINKDAHIATLTDKKAKLEMEIEIQSGLGYVPVEQRKKEKLEIGSIAIDAIFSPIRKINYEVENMRVGDRTDFNRLRIDIETDGSISPEDAFTKAADILVDHFTVFSSPKEMPIQGKEEKKIKRTKKAKSVSAKTLAGKKPKK</sequence>
<dbReference type="Pfam" id="PF01193">
    <property type="entry name" value="RNA_pol_L"/>
    <property type="match status" value="1"/>
</dbReference>
<dbReference type="Proteomes" id="UP000177810">
    <property type="component" value="Unassembled WGS sequence"/>
</dbReference>
<dbReference type="InterPro" id="IPR036643">
    <property type="entry name" value="RNApol_insert_sf"/>
</dbReference>
<dbReference type="InterPro" id="IPR011263">
    <property type="entry name" value="DNA-dir_RNA_pol_RpoA/D/Rpb3"/>
</dbReference>
<keyword evidence="4 13" id="KW-0240">DNA-directed RNA polymerase</keyword>
<evidence type="ECO:0000256" key="7">
    <source>
        <dbReference type="ARBA" id="ARBA00023163"/>
    </source>
</evidence>
<dbReference type="InterPro" id="IPR036603">
    <property type="entry name" value="RBP11-like"/>
</dbReference>
<dbReference type="GO" id="GO:0003677">
    <property type="term" value="F:DNA binding"/>
    <property type="evidence" value="ECO:0007669"/>
    <property type="project" value="InterPro"/>
</dbReference>
<feature type="domain" description="DNA-directed RNA polymerase RpoA/D/Rpb3-type" evidence="12">
    <location>
        <begin position="20"/>
        <end position="230"/>
    </location>
</feature>
<evidence type="ECO:0000256" key="1">
    <source>
        <dbReference type="ARBA" id="ARBA00007123"/>
    </source>
</evidence>
<evidence type="ECO:0000256" key="9">
    <source>
        <dbReference type="ARBA" id="ARBA00033070"/>
    </source>
</evidence>